<dbReference type="EMBL" id="SPDV01000011">
    <property type="protein sequence ID" value="TFI58885.1"/>
    <property type="molecule type" value="Genomic_DNA"/>
</dbReference>
<proteinExistence type="predicted"/>
<organism evidence="1 2">
    <name type="scientific">Sphingomonas parva</name>
    <dbReference type="NCBI Taxonomy" id="2555898"/>
    <lineage>
        <taxon>Bacteria</taxon>
        <taxon>Pseudomonadati</taxon>
        <taxon>Pseudomonadota</taxon>
        <taxon>Alphaproteobacteria</taxon>
        <taxon>Sphingomonadales</taxon>
        <taxon>Sphingomonadaceae</taxon>
        <taxon>Sphingomonas</taxon>
    </lineage>
</organism>
<dbReference type="InterPro" id="IPR009050">
    <property type="entry name" value="Globin-like_sf"/>
</dbReference>
<dbReference type="CDD" id="cd08916">
    <property type="entry name" value="TrHb3_P"/>
    <property type="match status" value="1"/>
</dbReference>
<evidence type="ECO:0000313" key="1">
    <source>
        <dbReference type="EMBL" id="TFI58885.1"/>
    </source>
</evidence>
<protein>
    <submittedName>
        <fullName evidence="1">Group III truncated hemoglobin</fullName>
    </submittedName>
</protein>
<dbReference type="Gene3D" id="1.10.490.10">
    <property type="entry name" value="Globins"/>
    <property type="match status" value="1"/>
</dbReference>
<accession>A0A4Y8ZUR8</accession>
<dbReference type="Proteomes" id="UP000298213">
    <property type="component" value="Unassembled WGS sequence"/>
</dbReference>
<dbReference type="GO" id="GO:0019825">
    <property type="term" value="F:oxygen binding"/>
    <property type="evidence" value="ECO:0007669"/>
    <property type="project" value="InterPro"/>
</dbReference>
<keyword evidence="2" id="KW-1185">Reference proteome</keyword>
<dbReference type="SUPFAM" id="SSF46458">
    <property type="entry name" value="Globin-like"/>
    <property type="match status" value="1"/>
</dbReference>
<comment type="caution">
    <text evidence="1">The sequence shown here is derived from an EMBL/GenBank/DDBJ whole genome shotgun (WGS) entry which is preliminary data.</text>
</comment>
<reference evidence="1 2" key="1">
    <citation type="submission" date="2019-03" db="EMBL/GenBank/DDBJ databases">
        <title>Genome sequence of Sphingomonas sp. 17J27-24.</title>
        <authorList>
            <person name="Kim M."/>
            <person name="Maeng S."/>
            <person name="Sathiyaraj S."/>
        </authorList>
    </citation>
    <scope>NUCLEOTIDE SEQUENCE [LARGE SCALE GENOMIC DNA]</scope>
    <source>
        <strain evidence="1 2">17J27-24</strain>
    </source>
</reference>
<dbReference type="OrthoDB" id="25954at2"/>
<gene>
    <name evidence="1" type="ORF">E2493_07400</name>
</gene>
<sequence>MGNGEAGLKRNEITEDGLRVLVETFYAKVRQDPAIGPVFNAAIDDWPEHLEKLQAFWSSVTLGTGRYKGRPMPAHIKHADSISAASFERWLALWAETSGELFEAGPAAALQDKAGRIAESLAMGMAFHRDPDAALGLTRRAARTAWRPAEAD</sequence>
<name>A0A4Y8ZUR8_9SPHN</name>
<evidence type="ECO:0000313" key="2">
    <source>
        <dbReference type="Proteomes" id="UP000298213"/>
    </source>
</evidence>
<dbReference type="InterPro" id="IPR012292">
    <property type="entry name" value="Globin/Proto"/>
</dbReference>
<dbReference type="AlphaFoldDB" id="A0A4Y8ZUR8"/>
<dbReference type="GO" id="GO:0020037">
    <property type="term" value="F:heme binding"/>
    <property type="evidence" value="ECO:0007669"/>
    <property type="project" value="InterPro"/>
</dbReference>